<gene>
    <name evidence="1" type="ORF">CEXT_707581</name>
</gene>
<name>A0AAV4YAJ3_CAEEX</name>
<keyword evidence="2" id="KW-1185">Reference proteome</keyword>
<dbReference type="Proteomes" id="UP001054945">
    <property type="component" value="Unassembled WGS sequence"/>
</dbReference>
<proteinExistence type="predicted"/>
<accession>A0AAV4YAJ3</accession>
<protein>
    <submittedName>
        <fullName evidence="1">Uncharacterized protein</fullName>
    </submittedName>
</protein>
<organism evidence="1 2">
    <name type="scientific">Caerostris extrusa</name>
    <name type="common">Bark spider</name>
    <name type="synonym">Caerostris bankana</name>
    <dbReference type="NCBI Taxonomy" id="172846"/>
    <lineage>
        <taxon>Eukaryota</taxon>
        <taxon>Metazoa</taxon>
        <taxon>Ecdysozoa</taxon>
        <taxon>Arthropoda</taxon>
        <taxon>Chelicerata</taxon>
        <taxon>Arachnida</taxon>
        <taxon>Araneae</taxon>
        <taxon>Araneomorphae</taxon>
        <taxon>Entelegynae</taxon>
        <taxon>Araneoidea</taxon>
        <taxon>Araneidae</taxon>
        <taxon>Caerostris</taxon>
    </lineage>
</organism>
<sequence>MPINHHGNTHNSRISDSCNFRYFSTRLNLTPVKASQSSQFGAPSNNSFPLEWQQLVVSPPAPRSCYRNVTRRPGIPDSTRVSRDLLANCLTFSGQERAMEVLIALNLGRQLGKEWLLMDASRWPEELISAPRSGRGEVPRVFFNSSLDFPRVLPGLAISTAGHFYRNRSLVKGVLNGTREKCFISGGLKLHGSEIRRHEGGSSRWPEELISAPPEMGGREVPKGIFNSSLYLPRVLPGLIISTVGHFYRNRSLVKGVLNGTRDKCFISGSLKFTGAR</sequence>
<dbReference type="AlphaFoldDB" id="A0AAV4YAJ3"/>
<dbReference type="EMBL" id="BPLR01001537">
    <property type="protein sequence ID" value="GIZ03006.1"/>
    <property type="molecule type" value="Genomic_DNA"/>
</dbReference>
<reference evidence="1 2" key="1">
    <citation type="submission" date="2021-06" db="EMBL/GenBank/DDBJ databases">
        <title>Caerostris extrusa draft genome.</title>
        <authorList>
            <person name="Kono N."/>
            <person name="Arakawa K."/>
        </authorList>
    </citation>
    <scope>NUCLEOTIDE SEQUENCE [LARGE SCALE GENOMIC DNA]</scope>
</reference>
<comment type="caution">
    <text evidence="1">The sequence shown here is derived from an EMBL/GenBank/DDBJ whole genome shotgun (WGS) entry which is preliminary data.</text>
</comment>
<evidence type="ECO:0000313" key="1">
    <source>
        <dbReference type="EMBL" id="GIZ03006.1"/>
    </source>
</evidence>
<evidence type="ECO:0000313" key="2">
    <source>
        <dbReference type="Proteomes" id="UP001054945"/>
    </source>
</evidence>